<accession>A0A329MNB5</accession>
<dbReference type="InterPro" id="IPR024535">
    <property type="entry name" value="RHGA/B-epi-like_pectate_lyase"/>
</dbReference>
<comment type="subcellular location">
    <subcellularLocation>
        <location evidence="1">Secreted</location>
    </subcellularLocation>
</comment>
<evidence type="ECO:0000313" key="5">
    <source>
        <dbReference type="Proteomes" id="UP000250369"/>
    </source>
</evidence>
<dbReference type="Proteomes" id="UP000250369">
    <property type="component" value="Unassembled WGS sequence"/>
</dbReference>
<protein>
    <recommendedName>
        <fullName evidence="3">Rhamnogalacturonase A/B/Epimerase-like pectate lyase domain-containing protein</fullName>
    </recommendedName>
</protein>
<evidence type="ECO:0000256" key="2">
    <source>
        <dbReference type="ARBA" id="ARBA00022525"/>
    </source>
</evidence>
<gene>
    <name evidence="4" type="ORF">DQG23_14915</name>
</gene>
<dbReference type="Pfam" id="PF12708">
    <property type="entry name" value="Pect-lyase_RHGA_epim"/>
    <property type="match status" value="1"/>
</dbReference>
<reference evidence="4 5" key="1">
    <citation type="journal article" date="2009" name="Int. J. Syst. Evol. Microbiol.">
        <title>Paenibacillus contaminans sp. nov., isolated from a contaminated laboratory plate.</title>
        <authorList>
            <person name="Chou J.H."/>
            <person name="Lee J.H."/>
            <person name="Lin M.C."/>
            <person name="Chang P.S."/>
            <person name="Arun A.B."/>
            <person name="Young C.C."/>
            <person name="Chen W.M."/>
        </authorList>
    </citation>
    <scope>NUCLEOTIDE SEQUENCE [LARGE SCALE GENOMIC DNA]</scope>
    <source>
        <strain evidence="4 5">CKOBP-6</strain>
    </source>
</reference>
<evidence type="ECO:0000313" key="4">
    <source>
        <dbReference type="EMBL" id="RAV20786.1"/>
    </source>
</evidence>
<dbReference type="RefSeq" id="WP_113031644.1">
    <property type="nucleotide sequence ID" value="NZ_QMFB01000007.1"/>
</dbReference>
<dbReference type="GO" id="GO:0005576">
    <property type="term" value="C:extracellular region"/>
    <property type="evidence" value="ECO:0007669"/>
    <property type="project" value="UniProtKB-SubCell"/>
</dbReference>
<dbReference type="PANTHER" id="PTHR31375">
    <property type="match status" value="1"/>
</dbReference>
<dbReference type="OrthoDB" id="6502305at2"/>
<organism evidence="4 5">
    <name type="scientific">Paenibacillus contaminans</name>
    <dbReference type="NCBI Taxonomy" id="450362"/>
    <lineage>
        <taxon>Bacteria</taxon>
        <taxon>Bacillati</taxon>
        <taxon>Bacillota</taxon>
        <taxon>Bacilli</taxon>
        <taxon>Bacillales</taxon>
        <taxon>Paenibacillaceae</taxon>
        <taxon>Paenibacillus</taxon>
    </lineage>
</organism>
<dbReference type="EMBL" id="QMFB01000007">
    <property type="protein sequence ID" value="RAV20786.1"/>
    <property type="molecule type" value="Genomic_DNA"/>
</dbReference>
<name>A0A329MNB5_9BACL</name>
<comment type="caution">
    <text evidence="4">The sequence shown here is derived from an EMBL/GenBank/DDBJ whole genome shotgun (WGS) entry which is preliminary data.</text>
</comment>
<dbReference type="Gene3D" id="2.160.20.10">
    <property type="entry name" value="Single-stranded right-handed beta-helix, Pectin lyase-like"/>
    <property type="match status" value="1"/>
</dbReference>
<dbReference type="InterPro" id="IPR011050">
    <property type="entry name" value="Pectin_lyase_fold/virulence"/>
</dbReference>
<keyword evidence="5" id="KW-1185">Reference proteome</keyword>
<dbReference type="SUPFAM" id="SSF51126">
    <property type="entry name" value="Pectin lyase-like"/>
    <property type="match status" value="1"/>
</dbReference>
<feature type="domain" description="Rhamnogalacturonase A/B/Epimerase-like pectate lyase" evidence="3">
    <location>
        <begin position="137"/>
        <end position="374"/>
    </location>
</feature>
<proteinExistence type="predicted"/>
<evidence type="ECO:0000256" key="1">
    <source>
        <dbReference type="ARBA" id="ARBA00004613"/>
    </source>
</evidence>
<keyword evidence="2" id="KW-0964">Secreted</keyword>
<evidence type="ECO:0000259" key="3">
    <source>
        <dbReference type="Pfam" id="PF12708"/>
    </source>
</evidence>
<sequence>MPSDTFESDSGMQQAGSENRISRRKLIASIGIVGAATVASTMFGQKSVFGNGNGNTVTQSVYGSGGGWAGTCCIPIKLADLRASSEPLSDDLYYITDAGQEGPFIGDASDTVSTDNTGTVVVSASGVRYKRIIATDFVNVKWFGAKGDGLTDDTVVVQNADNTAAALSKRLYFPSGTYMTYGLLLHTSWFSYEGATVKNNSPGSNRYNFLRIIGQNGIEITGLTFDGAVSPDPVAWSSSNYDSFTGALAFFVYNSSNIHLQQCVFQNSVMATLRVESCNSVTVVDCTMRKARGNFGDAVYVAGSRNVKFDRCLAEDYTRIGFVSESKSTNLSYSQCYARFGHDQSKLYGGGEYNTGFWAENSENVTYSQCVAENNTQSGFMVSPGANRLQESAAAAFVLDSCIAIDNLYGIIASDSLAKWFSVTCSGCYVTGSRFGVAINAYHPNDVVRLNECSIQLRVSEPGQLAVGMICSGNESQSTIQISNCTFDHSGMDMNTFASSTSSSGDIVVYNQAKFHMHIDRCTCVATSEPLYLKALQGSPLLKAANSFLAIPMLFNFLGVYFDNCKFSDNKHIVGGSSATTEIQFHKCSVFGGMNLTTTGRILFDDVRFALSGTQTIFIARTAGNKNILLEFVNCRFEKNIDTSDYIVRIQEEGTIKPTTLFKGCVFYNVNDVITSTNTFVWIVRAGTNYYYSECFSDDTVQKPLKVNTSLTIPSGNVMLDLH</sequence>
<dbReference type="AlphaFoldDB" id="A0A329MNB5"/>
<dbReference type="InterPro" id="IPR012334">
    <property type="entry name" value="Pectin_lyas_fold"/>
</dbReference>